<sequence>MPGSLLKQEQQKTSKRYGTVYMLNQEKTSSGDQCIEIT</sequence>
<evidence type="ECO:0000313" key="1">
    <source>
        <dbReference type="EMBL" id="PNT73775.1"/>
    </source>
</evidence>
<dbReference type="InParanoid" id="A0A2K2DHL5"/>
<reference evidence="2" key="3">
    <citation type="submission" date="2018-08" db="UniProtKB">
        <authorList>
            <consortium name="EnsemblPlants"/>
        </authorList>
    </citation>
    <scope>IDENTIFICATION</scope>
    <source>
        <strain evidence="2">cv. Bd21</strain>
    </source>
</reference>
<dbReference type="AlphaFoldDB" id="A0A2K2DHL5"/>
<reference evidence="1" key="2">
    <citation type="submission" date="2017-06" db="EMBL/GenBank/DDBJ databases">
        <title>WGS assembly of Brachypodium distachyon.</title>
        <authorList>
            <consortium name="The International Brachypodium Initiative"/>
            <person name="Lucas S."/>
            <person name="Harmon-Smith M."/>
            <person name="Lail K."/>
            <person name="Tice H."/>
            <person name="Grimwood J."/>
            <person name="Bruce D."/>
            <person name="Barry K."/>
            <person name="Shu S."/>
            <person name="Lindquist E."/>
            <person name="Wang M."/>
            <person name="Pitluck S."/>
            <person name="Vogel J.P."/>
            <person name="Garvin D.F."/>
            <person name="Mockler T.C."/>
            <person name="Schmutz J."/>
            <person name="Rokhsar D."/>
            <person name="Bevan M.W."/>
        </authorList>
    </citation>
    <scope>NUCLEOTIDE SEQUENCE</scope>
    <source>
        <strain evidence="1">Bd21</strain>
    </source>
</reference>
<dbReference type="Gramene" id="PNT73775">
    <property type="protein sequence ID" value="PNT73775"/>
    <property type="gene ID" value="BRADI_1g01305v3"/>
</dbReference>
<evidence type="ECO:0000313" key="3">
    <source>
        <dbReference type="Proteomes" id="UP000008810"/>
    </source>
</evidence>
<name>A0A2K2DHL5_BRADI</name>
<reference evidence="1 2" key="1">
    <citation type="journal article" date="2010" name="Nature">
        <title>Genome sequencing and analysis of the model grass Brachypodium distachyon.</title>
        <authorList>
            <consortium name="International Brachypodium Initiative"/>
        </authorList>
    </citation>
    <scope>NUCLEOTIDE SEQUENCE [LARGE SCALE GENOMIC DNA]</scope>
    <source>
        <strain evidence="1 2">Bd21</strain>
    </source>
</reference>
<gene>
    <name evidence="1" type="ORF">BRADI_1g01305v3</name>
</gene>
<dbReference type="EMBL" id="CM000880">
    <property type="protein sequence ID" value="PNT73775.1"/>
    <property type="molecule type" value="Genomic_DNA"/>
</dbReference>
<protein>
    <submittedName>
        <fullName evidence="1 2">Uncharacterized protein</fullName>
    </submittedName>
</protein>
<proteinExistence type="predicted"/>
<evidence type="ECO:0000313" key="2">
    <source>
        <dbReference type="EnsemblPlants" id="PNT73775"/>
    </source>
</evidence>
<organism evidence="1">
    <name type="scientific">Brachypodium distachyon</name>
    <name type="common">Purple false brome</name>
    <name type="synonym">Trachynia distachya</name>
    <dbReference type="NCBI Taxonomy" id="15368"/>
    <lineage>
        <taxon>Eukaryota</taxon>
        <taxon>Viridiplantae</taxon>
        <taxon>Streptophyta</taxon>
        <taxon>Embryophyta</taxon>
        <taxon>Tracheophyta</taxon>
        <taxon>Spermatophyta</taxon>
        <taxon>Magnoliopsida</taxon>
        <taxon>Liliopsida</taxon>
        <taxon>Poales</taxon>
        <taxon>Poaceae</taxon>
        <taxon>BOP clade</taxon>
        <taxon>Pooideae</taxon>
        <taxon>Stipodae</taxon>
        <taxon>Brachypodieae</taxon>
        <taxon>Brachypodium</taxon>
    </lineage>
</organism>
<keyword evidence="3" id="KW-1185">Reference proteome</keyword>
<dbReference type="EnsemblPlants" id="PNT73775">
    <property type="protein sequence ID" value="PNT73775"/>
    <property type="gene ID" value="BRADI_1g01305v3"/>
</dbReference>
<dbReference type="Proteomes" id="UP000008810">
    <property type="component" value="Chromosome 1"/>
</dbReference>
<accession>A0A2K2DHL5</accession>